<dbReference type="InParanoid" id="K3WY97"/>
<feature type="compositionally biased region" description="Acidic residues" evidence="1">
    <location>
        <begin position="146"/>
        <end position="156"/>
    </location>
</feature>
<protein>
    <submittedName>
        <fullName evidence="2">Uncharacterized protein</fullName>
    </submittedName>
</protein>
<feature type="compositionally biased region" description="Basic and acidic residues" evidence="1">
    <location>
        <begin position="100"/>
        <end position="112"/>
    </location>
</feature>
<evidence type="ECO:0000313" key="2">
    <source>
        <dbReference type="EnsemblProtists" id="PYU1_T009946"/>
    </source>
</evidence>
<evidence type="ECO:0000256" key="1">
    <source>
        <dbReference type="SAM" id="MobiDB-lite"/>
    </source>
</evidence>
<evidence type="ECO:0000313" key="3">
    <source>
        <dbReference type="Proteomes" id="UP000019132"/>
    </source>
</evidence>
<organism evidence="2 3">
    <name type="scientific">Globisporangium ultimum (strain ATCC 200006 / CBS 805.95 / DAOM BR144)</name>
    <name type="common">Pythium ultimum</name>
    <dbReference type="NCBI Taxonomy" id="431595"/>
    <lineage>
        <taxon>Eukaryota</taxon>
        <taxon>Sar</taxon>
        <taxon>Stramenopiles</taxon>
        <taxon>Oomycota</taxon>
        <taxon>Peronosporomycetes</taxon>
        <taxon>Pythiales</taxon>
        <taxon>Pythiaceae</taxon>
        <taxon>Globisporangium</taxon>
    </lineage>
</organism>
<dbReference type="eggNOG" id="ENOG502T0QB">
    <property type="taxonomic scope" value="Eukaryota"/>
</dbReference>
<feature type="region of interest" description="Disordered" evidence="1">
    <location>
        <begin position="93"/>
        <end position="156"/>
    </location>
</feature>
<reference evidence="3" key="1">
    <citation type="journal article" date="2010" name="Genome Biol.">
        <title>Genome sequence of the necrotrophic plant pathogen Pythium ultimum reveals original pathogenicity mechanisms and effector repertoire.</title>
        <authorList>
            <person name="Levesque C.A."/>
            <person name="Brouwer H."/>
            <person name="Cano L."/>
            <person name="Hamilton J.P."/>
            <person name="Holt C."/>
            <person name="Huitema E."/>
            <person name="Raffaele S."/>
            <person name="Robideau G.P."/>
            <person name="Thines M."/>
            <person name="Win J."/>
            <person name="Zerillo M.M."/>
            <person name="Beakes G.W."/>
            <person name="Boore J.L."/>
            <person name="Busam D."/>
            <person name="Dumas B."/>
            <person name="Ferriera S."/>
            <person name="Fuerstenberg S.I."/>
            <person name="Gachon C.M."/>
            <person name="Gaulin E."/>
            <person name="Govers F."/>
            <person name="Grenville-Briggs L."/>
            <person name="Horner N."/>
            <person name="Hostetler J."/>
            <person name="Jiang R.H."/>
            <person name="Johnson J."/>
            <person name="Krajaejun T."/>
            <person name="Lin H."/>
            <person name="Meijer H.J."/>
            <person name="Moore B."/>
            <person name="Morris P."/>
            <person name="Phuntmart V."/>
            <person name="Puiu D."/>
            <person name="Shetty J."/>
            <person name="Stajich J.E."/>
            <person name="Tripathy S."/>
            <person name="Wawra S."/>
            <person name="van West P."/>
            <person name="Whitty B.R."/>
            <person name="Coutinho P.M."/>
            <person name="Henrissat B."/>
            <person name="Martin F."/>
            <person name="Thomas P.D."/>
            <person name="Tyler B.M."/>
            <person name="De Vries R.P."/>
            <person name="Kamoun S."/>
            <person name="Yandell M."/>
            <person name="Tisserat N."/>
            <person name="Buell C.R."/>
        </authorList>
    </citation>
    <scope>NUCLEOTIDE SEQUENCE</scope>
    <source>
        <strain evidence="3">DAOM:BR144</strain>
    </source>
</reference>
<dbReference type="AlphaFoldDB" id="K3WY97"/>
<dbReference type="STRING" id="431595.K3WY97"/>
<accession>K3WY97</accession>
<dbReference type="EMBL" id="GL376624">
    <property type="status" value="NOT_ANNOTATED_CDS"/>
    <property type="molecule type" value="Genomic_DNA"/>
</dbReference>
<dbReference type="VEuPathDB" id="FungiDB:PYU1_G009928"/>
<name>K3WY97_GLOUD</name>
<reference evidence="2" key="3">
    <citation type="submission" date="2015-02" db="UniProtKB">
        <authorList>
            <consortium name="EnsemblProtists"/>
        </authorList>
    </citation>
    <scope>IDENTIFICATION</scope>
    <source>
        <strain evidence="2">DAOM BR144</strain>
    </source>
</reference>
<keyword evidence="3" id="KW-1185">Reference proteome</keyword>
<reference evidence="3" key="2">
    <citation type="submission" date="2010-04" db="EMBL/GenBank/DDBJ databases">
        <authorList>
            <person name="Buell R."/>
            <person name="Hamilton J."/>
            <person name="Hostetler J."/>
        </authorList>
    </citation>
    <scope>NUCLEOTIDE SEQUENCE [LARGE SCALE GENOMIC DNA]</scope>
    <source>
        <strain evidence="3">DAOM:BR144</strain>
    </source>
</reference>
<dbReference type="EnsemblProtists" id="PYU1_T009946">
    <property type="protein sequence ID" value="PYU1_T009946"/>
    <property type="gene ID" value="PYU1_G009928"/>
</dbReference>
<dbReference type="HOGENOM" id="CLU_1691435_0_0_1"/>
<dbReference type="Proteomes" id="UP000019132">
    <property type="component" value="Unassembled WGS sequence"/>
</dbReference>
<proteinExistence type="predicted"/>
<sequence>MRPPQPSPQLRVSAVTLRLRGARALDVLVYPNLPLPELQRCVAAGFRLPQCATPIAVKDVKHVVFPLSLVSRSPEMFENGIYEVILDGVDEDEEDEEFEHDVVENRKMETSKRSRARHHRTRRHSAKREKESQPMCVQRSLHYGSEDDEDEEIDNQ</sequence>
<feature type="compositionally biased region" description="Basic residues" evidence="1">
    <location>
        <begin position="113"/>
        <end position="127"/>
    </location>
</feature>